<evidence type="ECO:0000313" key="2">
    <source>
        <dbReference type="Proteomes" id="UP000176404"/>
    </source>
</evidence>
<reference evidence="1 2" key="1">
    <citation type="journal article" date="2016" name="Nat. Commun.">
        <title>Thousands of microbial genomes shed light on interconnected biogeochemical processes in an aquifer system.</title>
        <authorList>
            <person name="Anantharaman K."/>
            <person name="Brown C.T."/>
            <person name="Hug L.A."/>
            <person name="Sharon I."/>
            <person name="Castelle C.J."/>
            <person name="Probst A.J."/>
            <person name="Thomas B.C."/>
            <person name="Singh A."/>
            <person name="Wilkins M.J."/>
            <person name="Karaoz U."/>
            <person name="Brodie E.L."/>
            <person name="Williams K.H."/>
            <person name="Hubbard S.S."/>
            <person name="Banfield J.F."/>
        </authorList>
    </citation>
    <scope>NUCLEOTIDE SEQUENCE [LARGE SCALE GENOMIC DNA]</scope>
</reference>
<protein>
    <submittedName>
        <fullName evidence="1">Uncharacterized protein</fullName>
    </submittedName>
</protein>
<evidence type="ECO:0000313" key="1">
    <source>
        <dbReference type="EMBL" id="OGM59931.1"/>
    </source>
</evidence>
<sequence>MSEKDKLLNCYQDLQRVAVSYYSNPRGRVHFLFLSHALEILRELKDTRSKGLIKKVKEINNDLKKGTKSKLKLVVEILTTGILLKP</sequence>
<name>A0A1F8B7F4_9BACT</name>
<dbReference type="AlphaFoldDB" id="A0A1F8B7F4"/>
<dbReference type="EMBL" id="MGHD01000011">
    <property type="protein sequence ID" value="OGM59931.1"/>
    <property type="molecule type" value="Genomic_DNA"/>
</dbReference>
<dbReference type="Proteomes" id="UP000176404">
    <property type="component" value="Unassembled WGS sequence"/>
</dbReference>
<organism evidence="1 2">
    <name type="scientific">Candidatus Woesebacteria bacterium RIFCSPLOWO2_01_FULL_39_10b</name>
    <dbReference type="NCBI Taxonomy" id="1802517"/>
    <lineage>
        <taxon>Bacteria</taxon>
        <taxon>Candidatus Woeseibacteriota</taxon>
    </lineage>
</organism>
<gene>
    <name evidence="1" type="ORF">A2892_05210</name>
</gene>
<accession>A0A1F8B7F4</accession>
<proteinExistence type="predicted"/>
<comment type="caution">
    <text evidence="1">The sequence shown here is derived from an EMBL/GenBank/DDBJ whole genome shotgun (WGS) entry which is preliminary data.</text>
</comment>